<name>A0ABS2W730_9GAMM</name>
<dbReference type="Proteomes" id="UP000760472">
    <property type="component" value="Unassembled WGS sequence"/>
</dbReference>
<evidence type="ECO:0000256" key="1">
    <source>
        <dbReference type="SAM" id="SignalP"/>
    </source>
</evidence>
<dbReference type="Gene3D" id="2.60.40.420">
    <property type="entry name" value="Cupredoxins - blue copper proteins"/>
    <property type="match status" value="1"/>
</dbReference>
<gene>
    <name evidence="2" type="ORF">JW498_09145</name>
</gene>
<feature type="chain" id="PRO_5045442686" evidence="1">
    <location>
        <begin position="24"/>
        <end position="814"/>
    </location>
</feature>
<dbReference type="RefSeq" id="WP_205213444.1">
    <property type="nucleotide sequence ID" value="NZ_JAFFZP010000011.1"/>
</dbReference>
<feature type="signal peptide" evidence="1">
    <location>
        <begin position="1"/>
        <end position="23"/>
    </location>
</feature>
<evidence type="ECO:0000313" key="3">
    <source>
        <dbReference type="Proteomes" id="UP000760472"/>
    </source>
</evidence>
<protein>
    <submittedName>
        <fullName evidence="2">Cadherin-like domain-containing protein</fullName>
    </submittedName>
</protein>
<accession>A0ABS2W730</accession>
<reference evidence="2 3" key="1">
    <citation type="submission" date="2021-02" db="EMBL/GenBank/DDBJ databases">
        <title>A novel species of genus Amphritea isolated from a fishpond in China.</title>
        <authorList>
            <person name="Lu H."/>
        </authorList>
    </citation>
    <scope>NUCLEOTIDE SEQUENCE [LARGE SCALE GENOMIC DNA]</scope>
    <source>
        <strain evidence="2 3">RP18W</strain>
    </source>
</reference>
<dbReference type="SUPFAM" id="SSF49503">
    <property type="entry name" value="Cupredoxins"/>
    <property type="match status" value="1"/>
</dbReference>
<sequence>MNILRHSALLIGSLMLTSGTIQAATYDLCVGETQTNIPSVPLAVRMWGYGIDTGGTCNATVPGPQLDVPVGDTTLTINLRNTLPNDATSVMIPGQGLPSVGGTPVTFTDPQGRDRIRSFVAETAPGTTGVYTWNNIKPGTYPYQSGTHVQVQVQMGLYGAMIHNEAVNTAYPGVTYDQDKVLIYSAIDPVLHEAVNNGEYGANCANPALNPATGNYECAMTSTIVYKPKYFLVNGATYNVGSLPEDIGPAGSTTLLRMINMNLDTLAPMLLGDTMDLVAESGYPYPYPRRQYSVNLAPGQSKDGLVTLGEGSTKLSLFDRRLNTTIAGGVGGGLVNQFTVSGTTAGLDPLYYFSMYSNNANSNLTMIPVVGLVENRDVVSFNAATGDWAMVLDGSSYNLVLSSDGTTPADIDALHVFNDGRMMLSFADPTTVPGLIDPVGPSDLVIFNPANVGSEFSIAYTGAELGLTTPASNIDALSIDVNGDLQISTRGSVSLPGVALAKDEDVIRFSQATRTWSIMFDGSDLSSDFNDGAADIDALTHPDANQLLFSILLDKNPLVGINAGKEDVLHYSGSFGLNNTTGLLQNRLDMSVVTSLPNHANINGMSWSSGTPYVNSAPLPGDDNYNLDLRLNPAGLTVAAPGVLANDSDPDMNTLSVVAGSLVTDNGGSLVIAADGSFTYTPVISSGVETATYTVEDSYGGQAQGTITITVETSPEPVNEAPVGVVDNVSMTKNTSIVIDVLANDTDSTGFIDPSTVYIKLQPINGGIATVNPDGTISFTPATNFVGTDVFRYRVYDNLGLESKSTSVRVNVTN</sequence>
<dbReference type="Pfam" id="PF17963">
    <property type="entry name" value="Big_9"/>
    <property type="match status" value="2"/>
</dbReference>
<organism evidence="2 3">
    <name type="scientific">Amphritea pacifica</name>
    <dbReference type="NCBI Taxonomy" id="2811233"/>
    <lineage>
        <taxon>Bacteria</taxon>
        <taxon>Pseudomonadati</taxon>
        <taxon>Pseudomonadota</taxon>
        <taxon>Gammaproteobacteria</taxon>
        <taxon>Oceanospirillales</taxon>
        <taxon>Oceanospirillaceae</taxon>
        <taxon>Amphritea</taxon>
    </lineage>
</organism>
<dbReference type="Gene3D" id="2.60.40.2810">
    <property type="match status" value="2"/>
</dbReference>
<dbReference type="InterPro" id="IPR008972">
    <property type="entry name" value="Cupredoxin"/>
</dbReference>
<keyword evidence="3" id="KW-1185">Reference proteome</keyword>
<dbReference type="EMBL" id="JAFFZP010000011">
    <property type="protein sequence ID" value="MBN0987526.1"/>
    <property type="molecule type" value="Genomic_DNA"/>
</dbReference>
<evidence type="ECO:0000313" key="2">
    <source>
        <dbReference type="EMBL" id="MBN0987526.1"/>
    </source>
</evidence>
<comment type="caution">
    <text evidence="2">The sequence shown here is derived from an EMBL/GenBank/DDBJ whole genome shotgun (WGS) entry which is preliminary data.</text>
</comment>
<keyword evidence="1" id="KW-0732">Signal</keyword>
<proteinExistence type="predicted"/>